<gene>
    <name evidence="2" type="ORF">HDK90DRAFT_467244</name>
</gene>
<evidence type="ECO:0000313" key="3">
    <source>
        <dbReference type="Proteomes" id="UP001492380"/>
    </source>
</evidence>
<accession>A0ABR1YJQ7</accession>
<evidence type="ECO:0000256" key="1">
    <source>
        <dbReference type="SAM" id="MobiDB-lite"/>
    </source>
</evidence>
<feature type="region of interest" description="Disordered" evidence="1">
    <location>
        <begin position="213"/>
        <end position="255"/>
    </location>
</feature>
<protein>
    <submittedName>
        <fullName evidence="2">Uncharacterized protein</fullName>
    </submittedName>
</protein>
<organism evidence="2 3">
    <name type="scientific">Phyllosticta capitalensis</name>
    <dbReference type="NCBI Taxonomy" id="121624"/>
    <lineage>
        <taxon>Eukaryota</taxon>
        <taxon>Fungi</taxon>
        <taxon>Dikarya</taxon>
        <taxon>Ascomycota</taxon>
        <taxon>Pezizomycotina</taxon>
        <taxon>Dothideomycetes</taxon>
        <taxon>Dothideomycetes incertae sedis</taxon>
        <taxon>Botryosphaeriales</taxon>
        <taxon>Phyllostictaceae</taxon>
        <taxon>Phyllosticta</taxon>
    </lineage>
</organism>
<name>A0ABR1YJQ7_9PEZI</name>
<comment type="caution">
    <text evidence="2">The sequence shown here is derived from an EMBL/GenBank/DDBJ whole genome shotgun (WGS) entry which is preliminary data.</text>
</comment>
<dbReference type="EMBL" id="JBBWRZ010000007">
    <property type="protein sequence ID" value="KAK8232045.1"/>
    <property type="molecule type" value="Genomic_DNA"/>
</dbReference>
<feature type="compositionally biased region" description="Basic and acidic residues" evidence="1">
    <location>
        <begin position="218"/>
        <end position="229"/>
    </location>
</feature>
<dbReference type="Proteomes" id="UP001492380">
    <property type="component" value="Unassembled WGS sequence"/>
</dbReference>
<sequence length="255" mass="28134">MAPKRYYAAVNAVRARRHEFRREDSSESLTSDIAAELELAMAVPFTTTPASQPQPMGPPPTRSNFVAAEMEPRRRPFTSFLIAALSQIAKPGLVFYHAPVHMSGEPSGEPVYLLIPRNKQAEAEAGAIMALEANDVFAISIESEWEVVELGFRHDNRAGVPSVASPVQSSANKMISPSRCASGHVSKRSMIKKVESMNREQDRDKAAFYYFNLAPPDRSSDDKLRSVRDKGKRRTPTGAARDQMEADMPSQSPSI</sequence>
<proteinExistence type="predicted"/>
<evidence type="ECO:0000313" key="2">
    <source>
        <dbReference type="EMBL" id="KAK8232045.1"/>
    </source>
</evidence>
<reference evidence="2 3" key="1">
    <citation type="submission" date="2024-04" db="EMBL/GenBank/DDBJ databases">
        <title>Phyllosticta paracitricarpa is synonymous to the EU quarantine fungus P. citricarpa based on phylogenomic analyses.</title>
        <authorList>
            <consortium name="Lawrence Berkeley National Laboratory"/>
            <person name="Van Ingen-Buijs V.A."/>
            <person name="Van Westerhoven A.C."/>
            <person name="Haridas S."/>
            <person name="Skiadas P."/>
            <person name="Martin F."/>
            <person name="Groenewald J.Z."/>
            <person name="Crous P.W."/>
            <person name="Seidl M.F."/>
        </authorList>
    </citation>
    <scope>NUCLEOTIDE SEQUENCE [LARGE SCALE GENOMIC DNA]</scope>
    <source>
        <strain evidence="2 3">CBS 123374</strain>
    </source>
</reference>
<keyword evidence="3" id="KW-1185">Reference proteome</keyword>